<sequence length="281" mass="31839">MKREMYSCNSHEYEIRPDLRNRLHESTNNYSRSWGKDQSDRSHADRIIRRKDESMRSDRYGGGRARTRPYDRNEGRSWRVKPKLINTTDSEPNGRGAADKKNEIVPYEQFFGAGPQEPLNFGNDLSSSEEKKEDTPGTRKLASAIFTPSRLRSIENVTVRSRVDDIADGRLLTFSPQAKGPMDKQIIGALSDVDLVDQQDSGLMDTDVNEDDLLGDELMEMEGDKLSNADRANADEKKKVKHKRLGVRRSVPLGSSSRMFEILRRGSPKHDLIDCSLHASG</sequence>
<dbReference type="Proteomes" id="UP000712600">
    <property type="component" value="Unassembled WGS sequence"/>
</dbReference>
<feature type="region of interest" description="Disordered" evidence="1">
    <location>
        <begin position="28"/>
        <end position="72"/>
    </location>
</feature>
<gene>
    <name evidence="2" type="ORF">F2Q69_00034367</name>
</gene>
<dbReference type="AlphaFoldDB" id="A0A8S9SMU2"/>
<comment type="caution">
    <text evidence="2">The sequence shown here is derived from an EMBL/GenBank/DDBJ whole genome shotgun (WGS) entry which is preliminary data.</text>
</comment>
<protein>
    <submittedName>
        <fullName evidence="2">Uncharacterized protein</fullName>
    </submittedName>
</protein>
<feature type="compositionally biased region" description="Basic and acidic residues" evidence="1">
    <location>
        <begin position="34"/>
        <end position="61"/>
    </location>
</feature>
<evidence type="ECO:0000313" key="2">
    <source>
        <dbReference type="EMBL" id="KAF3601350.1"/>
    </source>
</evidence>
<evidence type="ECO:0000256" key="1">
    <source>
        <dbReference type="SAM" id="MobiDB-lite"/>
    </source>
</evidence>
<name>A0A8S9SMU2_BRACR</name>
<feature type="compositionally biased region" description="Basic and acidic residues" evidence="1">
    <location>
        <begin position="128"/>
        <end position="137"/>
    </location>
</feature>
<evidence type="ECO:0000313" key="3">
    <source>
        <dbReference type="Proteomes" id="UP000712600"/>
    </source>
</evidence>
<organism evidence="2 3">
    <name type="scientific">Brassica cretica</name>
    <name type="common">Mustard</name>
    <dbReference type="NCBI Taxonomy" id="69181"/>
    <lineage>
        <taxon>Eukaryota</taxon>
        <taxon>Viridiplantae</taxon>
        <taxon>Streptophyta</taxon>
        <taxon>Embryophyta</taxon>
        <taxon>Tracheophyta</taxon>
        <taxon>Spermatophyta</taxon>
        <taxon>Magnoliopsida</taxon>
        <taxon>eudicotyledons</taxon>
        <taxon>Gunneridae</taxon>
        <taxon>Pentapetalae</taxon>
        <taxon>rosids</taxon>
        <taxon>malvids</taxon>
        <taxon>Brassicales</taxon>
        <taxon>Brassicaceae</taxon>
        <taxon>Brassiceae</taxon>
        <taxon>Brassica</taxon>
    </lineage>
</organism>
<accession>A0A8S9SMU2</accession>
<proteinExistence type="predicted"/>
<reference evidence="2" key="1">
    <citation type="submission" date="2019-12" db="EMBL/GenBank/DDBJ databases">
        <title>Genome sequencing and annotation of Brassica cretica.</title>
        <authorList>
            <person name="Studholme D.J."/>
            <person name="Sarris P."/>
        </authorList>
    </citation>
    <scope>NUCLEOTIDE SEQUENCE</scope>
    <source>
        <strain evidence="2">PFS-109/04</strain>
        <tissue evidence="2">Leaf</tissue>
    </source>
</reference>
<dbReference type="EMBL" id="QGKX02000004">
    <property type="protein sequence ID" value="KAF3601350.1"/>
    <property type="molecule type" value="Genomic_DNA"/>
</dbReference>
<feature type="region of interest" description="Disordered" evidence="1">
    <location>
        <begin position="112"/>
        <end position="139"/>
    </location>
</feature>